<accession>A0ABR1ISV1</accession>
<name>A0ABR1ISV1_9AGAR</name>
<feature type="region of interest" description="Disordered" evidence="1">
    <location>
        <begin position="55"/>
        <end position="82"/>
    </location>
</feature>
<sequence>MNKCYPCPYCPNKILRSRAGWSKHLNSAHREVTQDPESNDGEVFTYDVHPHLNAIPTDEHGNALPPGTLPQPQPVPADAHTPEAWEPFTNRLEFDFSYCHFVQRQSSAQEIYEALDLQAAQAIQCGADSHGFQYDNAGQLYNLVDSIDDINVPWETQEISYNGPKPPTPPL</sequence>
<dbReference type="Proteomes" id="UP001498398">
    <property type="component" value="Unassembled WGS sequence"/>
</dbReference>
<reference evidence="2 3" key="1">
    <citation type="submission" date="2024-01" db="EMBL/GenBank/DDBJ databases">
        <title>A draft genome for the cacao thread blight pathogen Marasmiellus scandens.</title>
        <authorList>
            <person name="Baruah I.K."/>
            <person name="Leung J."/>
            <person name="Bukari Y."/>
            <person name="Amoako-Attah I."/>
            <person name="Meinhardt L.W."/>
            <person name="Bailey B.A."/>
            <person name="Cohen S.P."/>
        </authorList>
    </citation>
    <scope>NUCLEOTIDE SEQUENCE [LARGE SCALE GENOMIC DNA]</scope>
    <source>
        <strain evidence="2 3">GH-19</strain>
    </source>
</reference>
<evidence type="ECO:0000313" key="3">
    <source>
        <dbReference type="Proteomes" id="UP001498398"/>
    </source>
</evidence>
<comment type="caution">
    <text evidence="2">The sequence shown here is derived from an EMBL/GenBank/DDBJ whole genome shotgun (WGS) entry which is preliminary data.</text>
</comment>
<proteinExistence type="predicted"/>
<evidence type="ECO:0000313" key="2">
    <source>
        <dbReference type="EMBL" id="KAK7438088.1"/>
    </source>
</evidence>
<evidence type="ECO:0008006" key="4">
    <source>
        <dbReference type="Google" id="ProtNLM"/>
    </source>
</evidence>
<protein>
    <recommendedName>
        <fullName evidence="4">C2H2-type domain-containing protein</fullName>
    </recommendedName>
</protein>
<gene>
    <name evidence="2" type="ORF">VKT23_018254</name>
</gene>
<organism evidence="2 3">
    <name type="scientific">Marasmiellus scandens</name>
    <dbReference type="NCBI Taxonomy" id="2682957"/>
    <lineage>
        <taxon>Eukaryota</taxon>
        <taxon>Fungi</taxon>
        <taxon>Dikarya</taxon>
        <taxon>Basidiomycota</taxon>
        <taxon>Agaricomycotina</taxon>
        <taxon>Agaricomycetes</taxon>
        <taxon>Agaricomycetidae</taxon>
        <taxon>Agaricales</taxon>
        <taxon>Marasmiineae</taxon>
        <taxon>Omphalotaceae</taxon>
        <taxon>Marasmiellus</taxon>
    </lineage>
</organism>
<keyword evidence="3" id="KW-1185">Reference proteome</keyword>
<dbReference type="EMBL" id="JBANRG010000081">
    <property type="protein sequence ID" value="KAK7438088.1"/>
    <property type="molecule type" value="Genomic_DNA"/>
</dbReference>
<evidence type="ECO:0000256" key="1">
    <source>
        <dbReference type="SAM" id="MobiDB-lite"/>
    </source>
</evidence>